<dbReference type="Proteomes" id="UP000190896">
    <property type="component" value="Unassembled WGS sequence"/>
</dbReference>
<dbReference type="GO" id="GO:0008168">
    <property type="term" value="F:methyltransferase activity"/>
    <property type="evidence" value="ECO:0007669"/>
    <property type="project" value="UniProtKB-KW"/>
</dbReference>
<evidence type="ECO:0000256" key="2">
    <source>
        <dbReference type="ARBA" id="ARBA00022603"/>
    </source>
</evidence>
<feature type="domain" description="S-adenosylmethionine-dependent methyltransferase" evidence="5">
    <location>
        <begin position="44"/>
        <end position="267"/>
    </location>
</feature>
<dbReference type="Gene3D" id="3.30.750.80">
    <property type="entry name" value="RNA methyltransferase domain (HRMD) like"/>
    <property type="match status" value="1"/>
</dbReference>
<dbReference type="GO" id="GO:0032259">
    <property type="term" value="P:methylation"/>
    <property type="evidence" value="ECO:0007669"/>
    <property type="project" value="UniProtKB-KW"/>
</dbReference>
<proteinExistence type="predicted"/>
<dbReference type="InterPro" id="IPR019614">
    <property type="entry name" value="SAM-dep_methyl-trfase"/>
</dbReference>
<evidence type="ECO:0000256" key="1">
    <source>
        <dbReference type="ARBA" id="ARBA00022552"/>
    </source>
</evidence>
<accession>A0A1T2KXG2</accession>
<evidence type="ECO:0000313" key="7">
    <source>
        <dbReference type="Proteomes" id="UP000190896"/>
    </source>
</evidence>
<dbReference type="OrthoDB" id="9809404at2"/>
<dbReference type="CDD" id="cd02440">
    <property type="entry name" value="AdoMet_MTases"/>
    <property type="match status" value="1"/>
</dbReference>
<evidence type="ECO:0000256" key="3">
    <source>
        <dbReference type="ARBA" id="ARBA00022679"/>
    </source>
</evidence>
<evidence type="ECO:0000259" key="5">
    <source>
        <dbReference type="Pfam" id="PF10672"/>
    </source>
</evidence>
<dbReference type="EMBL" id="MPRJ01000008">
    <property type="protein sequence ID" value="OOZ37512.1"/>
    <property type="molecule type" value="Genomic_DNA"/>
</dbReference>
<keyword evidence="1" id="KW-0698">rRNA processing</keyword>
<dbReference type="PANTHER" id="PTHR43042:SF3">
    <property type="entry name" value="RIBOSOMAL RNA LARGE SUBUNIT METHYLTRANSFERASE YWBD-RELATED"/>
    <property type="match status" value="1"/>
</dbReference>
<name>A0A1T2KXG2_9GAMM</name>
<reference evidence="6 7" key="1">
    <citation type="submission" date="2016-11" db="EMBL/GenBank/DDBJ databases">
        <title>Mixed transmission modes and dynamic genome evolution in an obligate animal-bacterial symbiosis.</title>
        <authorList>
            <person name="Russell S.L."/>
            <person name="Corbett-Detig R.B."/>
            <person name="Cavanaugh C.M."/>
        </authorList>
    </citation>
    <scope>NUCLEOTIDE SEQUENCE [LARGE SCALE GENOMIC DNA]</scope>
    <source>
        <strain evidence="6">Se-Cadez</strain>
    </source>
</reference>
<evidence type="ECO:0000313" key="6">
    <source>
        <dbReference type="EMBL" id="OOZ37512.1"/>
    </source>
</evidence>
<organism evidence="6 7">
    <name type="scientific">Solemya velesiana gill symbiont</name>
    <dbReference type="NCBI Taxonomy" id="1918948"/>
    <lineage>
        <taxon>Bacteria</taxon>
        <taxon>Pseudomonadati</taxon>
        <taxon>Pseudomonadota</taxon>
        <taxon>Gammaproteobacteria</taxon>
        <taxon>sulfur-oxidizing symbionts</taxon>
    </lineage>
</organism>
<keyword evidence="3" id="KW-0808">Transferase</keyword>
<dbReference type="Gene3D" id="3.40.50.150">
    <property type="entry name" value="Vaccinia Virus protein VP39"/>
    <property type="match status" value="1"/>
</dbReference>
<protein>
    <submittedName>
        <fullName evidence="6">Oxidoreductase</fullName>
    </submittedName>
</protein>
<evidence type="ECO:0000256" key="4">
    <source>
        <dbReference type="ARBA" id="ARBA00022691"/>
    </source>
</evidence>
<dbReference type="AlphaFoldDB" id="A0A1T2KXG2"/>
<dbReference type="RefSeq" id="WP_078485845.1">
    <property type="nucleotide sequence ID" value="NZ_MPRJ01000008.1"/>
</dbReference>
<keyword evidence="2" id="KW-0489">Methyltransferase</keyword>
<gene>
    <name evidence="6" type="ORF">BOW51_01920</name>
</gene>
<sequence length="310" mass="36526">MTDFTPFINRLKKNTRHISKWARRRGISCYRLYDRDIPEFPLAVDWYEGRVHLQEFAKQSRSFSEQANELATAIADALDISAENIVFKTRERQRGLSQYEKSDEQSDDFVVQEDGLRFLVNLQRYLDTGLFLDHRQTRAMVRELARDKRFLNLFAYTGSFTVYAAAGSATTSVTVDLSNTYQDWSKRNFELNAMDLDLHRLVREDVFGFLEKAASKKERFDLIVMDPPSFSNSKKMKEVLDVQRDHLRLIRGCLEILNPKGELFFSNNLKRFRLDPEIEQFANIEDISTQTQPEDFKRHKPHHCWRISHK</sequence>
<dbReference type="InterPro" id="IPR029063">
    <property type="entry name" value="SAM-dependent_MTases_sf"/>
</dbReference>
<keyword evidence="4" id="KW-0949">S-adenosyl-L-methionine</keyword>
<comment type="caution">
    <text evidence="6">The sequence shown here is derived from an EMBL/GenBank/DDBJ whole genome shotgun (WGS) entry which is preliminary data.</text>
</comment>
<dbReference type="GO" id="GO:0006364">
    <property type="term" value="P:rRNA processing"/>
    <property type="evidence" value="ECO:0007669"/>
    <property type="project" value="UniProtKB-KW"/>
</dbReference>
<keyword evidence="7" id="KW-1185">Reference proteome</keyword>
<dbReference type="PANTHER" id="PTHR43042">
    <property type="entry name" value="SAM-DEPENDENT METHYLTRANSFERASE"/>
    <property type="match status" value="1"/>
</dbReference>
<dbReference type="Pfam" id="PF10672">
    <property type="entry name" value="Methyltrans_SAM"/>
    <property type="match status" value="1"/>
</dbReference>
<dbReference type="SUPFAM" id="SSF53335">
    <property type="entry name" value="S-adenosyl-L-methionine-dependent methyltransferases"/>
    <property type="match status" value="1"/>
</dbReference>